<dbReference type="InterPro" id="IPR043128">
    <property type="entry name" value="Rev_trsase/Diguanyl_cyclase"/>
</dbReference>
<dbReference type="EMBL" id="CP138203">
    <property type="protein sequence ID" value="WPC72624.1"/>
    <property type="molecule type" value="Genomic_DNA"/>
</dbReference>
<dbReference type="RefSeq" id="WP_261892165.1">
    <property type="nucleotide sequence ID" value="NZ_AP024895.1"/>
</dbReference>
<dbReference type="SMART" id="SM00091">
    <property type="entry name" value="PAS"/>
    <property type="match status" value="3"/>
</dbReference>
<dbReference type="PROSITE" id="PS50887">
    <property type="entry name" value="GGDEF"/>
    <property type="match status" value="1"/>
</dbReference>
<feature type="domain" description="PAS" evidence="3">
    <location>
        <begin position="372"/>
        <end position="431"/>
    </location>
</feature>
<feature type="domain" description="GGDEF" evidence="5">
    <location>
        <begin position="515"/>
        <end position="647"/>
    </location>
</feature>
<keyword evidence="6" id="KW-0808">Transferase</keyword>
<reference evidence="6 7" key="1">
    <citation type="submission" date="2023-11" db="EMBL/GenBank/DDBJ databases">
        <title>Plant-associative lifestyle of Vibrio porteresiae and its evolutionary dynamics.</title>
        <authorList>
            <person name="Rameshkumar N."/>
            <person name="Kirti K."/>
        </authorList>
    </citation>
    <scope>NUCLEOTIDE SEQUENCE [LARGE SCALE GENOMIC DNA]</scope>
    <source>
        <strain evidence="6 7">MSSRF30</strain>
    </source>
</reference>
<dbReference type="Gene3D" id="3.30.450.20">
    <property type="entry name" value="PAS domain"/>
    <property type="match status" value="3"/>
</dbReference>
<evidence type="ECO:0000259" key="5">
    <source>
        <dbReference type="PROSITE" id="PS50887"/>
    </source>
</evidence>
<dbReference type="PANTHER" id="PTHR45138:SF9">
    <property type="entry name" value="DIGUANYLATE CYCLASE DGCM-RELATED"/>
    <property type="match status" value="1"/>
</dbReference>
<evidence type="ECO:0000313" key="6">
    <source>
        <dbReference type="EMBL" id="WPC72624.1"/>
    </source>
</evidence>
<dbReference type="Pfam" id="PF08447">
    <property type="entry name" value="PAS_3"/>
    <property type="match status" value="3"/>
</dbReference>
<evidence type="ECO:0000259" key="3">
    <source>
        <dbReference type="PROSITE" id="PS50112"/>
    </source>
</evidence>
<organism evidence="6 7">
    <name type="scientific">Vibrio porteresiae DSM 19223</name>
    <dbReference type="NCBI Taxonomy" id="1123496"/>
    <lineage>
        <taxon>Bacteria</taxon>
        <taxon>Pseudomonadati</taxon>
        <taxon>Pseudomonadota</taxon>
        <taxon>Gammaproteobacteria</taxon>
        <taxon>Vibrionales</taxon>
        <taxon>Vibrionaceae</taxon>
        <taxon>Vibrio</taxon>
    </lineage>
</organism>
<evidence type="ECO:0000313" key="7">
    <source>
        <dbReference type="Proteomes" id="UP001304071"/>
    </source>
</evidence>
<gene>
    <name evidence="6" type="ORF">R8Z52_10845</name>
</gene>
<name>A0ABZ0Q862_9VIBR</name>
<dbReference type="SUPFAM" id="SSF55785">
    <property type="entry name" value="PYP-like sensor domain (PAS domain)"/>
    <property type="match status" value="3"/>
</dbReference>
<dbReference type="GO" id="GO:0052621">
    <property type="term" value="F:diguanylate cyclase activity"/>
    <property type="evidence" value="ECO:0007669"/>
    <property type="project" value="UniProtKB-EC"/>
</dbReference>
<feature type="domain" description="PAC" evidence="4">
    <location>
        <begin position="175"/>
        <end position="228"/>
    </location>
</feature>
<dbReference type="InterPro" id="IPR035965">
    <property type="entry name" value="PAS-like_dom_sf"/>
</dbReference>
<evidence type="ECO:0000259" key="4">
    <source>
        <dbReference type="PROSITE" id="PS50113"/>
    </source>
</evidence>
<dbReference type="Proteomes" id="UP001304071">
    <property type="component" value="Chromosome 1"/>
</dbReference>
<dbReference type="PROSITE" id="PS50112">
    <property type="entry name" value="PAS"/>
    <property type="match status" value="2"/>
</dbReference>
<feature type="domain" description="PAC" evidence="4">
    <location>
        <begin position="431"/>
        <end position="483"/>
    </location>
</feature>
<protein>
    <recommendedName>
        <fullName evidence="1">diguanylate cyclase</fullName>
        <ecNumber evidence="1">2.7.7.65</ecNumber>
    </recommendedName>
</protein>
<feature type="domain" description="PAS" evidence="3">
    <location>
        <begin position="229"/>
        <end position="275"/>
    </location>
</feature>
<keyword evidence="6" id="KW-0548">Nucleotidyltransferase</keyword>
<dbReference type="EC" id="2.7.7.65" evidence="1"/>
<dbReference type="PANTHER" id="PTHR45138">
    <property type="entry name" value="REGULATORY COMPONENTS OF SENSORY TRANSDUCTION SYSTEM"/>
    <property type="match status" value="1"/>
</dbReference>
<dbReference type="CDD" id="cd00130">
    <property type="entry name" value="PAS"/>
    <property type="match status" value="3"/>
</dbReference>
<keyword evidence="7" id="KW-1185">Reference proteome</keyword>
<dbReference type="InterPro" id="IPR013655">
    <property type="entry name" value="PAS_fold_3"/>
</dbReference>
<dbReference type="SUPFAM" id="SSF55073">
    <property type="entry name" value="Nucleotide cyclase"/>
    <property type="match status" value="1"/>
</dbReference>
<dbReference type="Pfam" id="PF00990">
    <property type="entry name" value="GGDEF"/>
    <property type="match status" value="1"/>
</dbReference>
<dbReference type="InterPro" id="IPR000160">
    <property type="entry name" value="GGDEF_dom"/>
</dbReference>
<dbReference type="CDD" id="cd01949">
    <property type="entry name" value="GGDEF"/>
    <property type="match status" value="1"/>
</dbReference>
<dbReference type="PROSITE" id="PS50113">
    <property type="entry name" value="PAC"/>
    <property type="match status" value="3"/>
</dbReference>
<dbReference type="InterPro" id="IPR029787">
    <property type="entry name" value="Nucleotide_cyclase"/>
</dbReference>
<proteinExistence type="predicted"/>
<evidence type="ECO:0000256" key="2">
    <source>
        <dbReference type="ARBA" id="ARBA00034247"/>
    </source>
</evidence>
<evidence type="ECO:0000256" key="1">
    <source>
        <dbReference type="ARBA" id="ARBA00012528"/>
    </source>
</evidence>
<dbReference type="InterPro" id="IPR001610">
    <property type="entry name" value="PAC"/>
</dbReference>
<accession>A0ABZ0Q862</accession>
<dbReference type="InterPro" id="IPR000014">
    <property type="entry name" value="PAS"/>
</dbReference>
<sequence length="649" mass="74520">MHTMSLLFNQQGQLTASTHSIDQSVVNVDEIVLFYRGQTTPIAFADLMPILTKQFRIDVDIVFRGQKYAGNVTRVTKVDGESEYIVSLKHSTDNSAAPTDKMINILDSAQIASWEWNVCSDELHVNERWANILGYTLADIVPVTYATWLSHLHPDYRPLLEQKLLAHYRGKESYFEFESPVLTHDGEWVWVKDIGRVVSRTDDGEPEWVFGARIDIHRSKMAQLELEKLQQQLDHVMELSPSVIYKMSADHNEEIRFITKGVESLLGYSPNEVIGGQHWWTSRIRHEDVKEYRRCAQSTKLRAYHPIMDCEYRFTKGNGEEVWLVDRLRYVENGDGGESYFVGSVIDLSEFVTLNQHFKTLSLLPPGIIYQFEQDAEGHMSFPYVSQEFEHIFGVSPEEAQQDAKHVFAVLHPDDESVIKKLIEQSSIEMSEMESEFRIERDGETHWYFFQAAPAKQVDGAILWSGQIIDITERKQMVLKLEKESTTDPLTGTYNRRFFMDQIKLLRELTPDHPHEFSILALDFDHFKTINDTYGHDVGDAVLKQTVHAVQPLLREPDILARMGGEEFDILLPNTSATDAMLVAERIRDTVEQNQIRHGETHLNITLTIGVVSSLQATNIPELLKLADRALYRGKEQGRNRVILASIER</sequence>
<dbReference type="InterPro" id="IPR000700">
    <property type="entry name" value="PAS-assoc_C"/>
</dbReference>
<dbReference type="SMART" id="SM00086">
    <property type="entry name" value="PAC"/>
    <property type="match status" value="3"/>
</dbReference>
<comment type="catalytic activity">
    <reaction evidence="2">
        <text>2 GTP = 3',3'-c-di-GMP + 2 diphosphate</text>
        <dbReference type="Rhea" id="RHEA:24898"/>
        <dbReference type="ChEBI" id="CHEBI:33019"/>
        <dbReference type="ChEBI" id="CHEBI:37565"/>
        <dbReference type="ChEBI" id="CHEBI:58805"/>
        <dbReference type="EC" id="2.7.7.65"/>
    </reaction>
</comment>
<dbReference type="SMART" id="SM00267">
    <property type="entry name" value="GGDEF"/>
    <property type="match status" value="1"/>
</dbReference>
<dbReference type="NCBIfam" id="TIGR00254">
    <property type="entry name" value="GGDEF"/>
    <property type="match status" value="1"/>
</dbReference>
<dbReference type="InterPro" id="IPR050469">
    <property type="entry name" value="Diguanylate_Cyclase"/>
</dbReference>
<dbReference type="NCBIfam" id="TIGR00229">
    <property type="entry name" value="sensory_box"/>
    <property type="match status" value="3"/>
</dbReference>
<feature type="domain" description="PAC" evidence="4">
    <location>
        <begin position="308"/>
        <end position="360"/>
    </location>
</feature>
<dbReference type="Gene3D" id="3.30.70.270">
    <property type="match status" value="1"/>
</dbReference>